<dbReference type="EMBL" id="JAVFWL010000006">
    <property type="protein sequence ID" value="KAK6763995.1"/>
    <property type="molecule type" value="Genomic_DNA"/>
</dbReference>
<accession>A0ABR1ENN1</accession>
<evidence type="ECO:0000313" key="1">
    <source>
        <dbReference type="EMBL" id="KAK6763995.1"/>
    </source>
</evidence>
<protein>
    <submittedName>
        <fullName evidence="1">Uncharacterized protein</fullName>
    </submittedName>
</protein>
<sequence>MQLAFLHFEAAFDSPLLNVLRDEVPRKFVSSFGVILVPSGYPLIDLEYANDVVTFAESTSACCQPCIEAGCSLRTTSTLR</sequence>
<gene>
    <name evidence="1" type="primary">Necator_chrX.g24523</name>
    <name evidence="1" type="ORF">RB195_024358</name>
</gene>
<reference evidence="1 2" key="1">
    <citation type="submission" date="2023-08" db="EMBL/GenBank/DDBJ databases">
        <title>A Necator americanus chromosomal reference genome.</title>
        <authorList>
            <person name="Ilik V."/>
            <person name="Petrzelkova K.J."/>
            <person name="Pardy F."/>
            <person name="Fuh T."/>
            <person name="Niatou-Singa F.S."/>
            <person name="Gouil Q."/>
            <person name="Baker L."/>
            <person name="Ritchie M.E."/>
            <person name="Jex A.R."/>
            <person name="Gazzola D."/>
            <person name="Li H."/>
            <person name="Toshio Fujiwara R."/>
            <person name="Zhan B."/>
            <person name="Aroian R.V."/>
            <person name="Pafco B."/>
            <person name="Schwarz E.M."/>
        </authorList>
    </citation>
    <scope>NUCLEOTIDE SEQUENCE [LARGE SCALE GENOMIC DNA]</scope>
    <source>
        <strain evidence="1 2">Aroian</strain>
        <tissue evidence="1">Whole animal</tissue>
    </source>
</reference>
<name>A0ABR1ENN1_NECAM</name>
<keyword evidence="2" id="KW-1185">Reference proteome</keyword>
<comment type="caution">
    <text evidence="1">The sequence shown here is derived from an EMBL/GenBank/DDBJ whole genome shotgun (WGS) entry which is preliminary data.</text>
</comment>
<evidence type="ECO:0000313" key="2">
    <source>
        <dbReference type="Proteomes" id="UP001303046"/>
    </source>
</evidence>
<dbReference type="Proteomes" id="UP001303046">
    <property type="component" value="Unassembled WGS sequence"/>
</dbReference>
<proteinExistence type="predicted"/>
<organism evidence="1 2">
    <name type="scientific">Necator americanus</name>
    <name type="common">Human hookworm</name>
    <dbReference type="NCBI Taxonomy" id="51031"/>
    <lineage>
        <taxon>Eukaryota</taxon>
        <taxon>Metazoa</taxon>
        <taxon>Ecdysozoa</taxon>
        <taxon>Nematoda</taxon>
        <taxon>Chromadorea</taxon>
        <taxon>Rhabditida</taxon>
        <taxon>Rhabditina</taxon>
        <taxon>Rhabditomorpha</taxon>
        <taxon>Strongyloidea</taxon>
        <taxon>Ancylostomatidae</taxon>
        <taxon>Bunostominae</taxon>
        <taxon>Necator</taxon>
    </lineage>
</organism>